<sequence length="346" mass="37952">MASSAESAVPAHLAVVLVILPGLLVDHDLAGARVDPKDRLSAVNNVRGTLLQAVVGMVVLFGAYSTWRQFQINREGLAATREGQVTDRFSRAVDQLGSDKLDVRIRGLYALWRIADHSPGDQEAVISILTAFIRTHLPWPPQDDQPSQDALIDTVRPVETRTADAQVALTGLGVLNQNARRPDWLNLSLTDLRRADCDGLWLHAINFDHSCLESASFYEGNLSRASLVSANLRRAVLTRAILRQFRCVSSDLREANLVEADLTDADLSACDLRGAILRKARTHGTTLVEADLRSADLRGTDLSTANLDRARLEGAMASDLTRWPPGFEIQAHRIVDQQDPGRNPHA</sequence>
<dbReference type="EMBL" id="SMKU01000034">
    <property type="protein sequence ID" value="TDD93334.1"/>
    <property type="molecule type" value="Genomic_DNA"/>
</dbReference>
<reference evidence="1 2" key="1">
    <citation type="submission" date="2019-03" db="EMBL/GenBank/DDBJ databases">
        <title>Draft genome sequences of novel Actinobacteria.</title>
        <authorList>
            <person name="Sahin N."/>
            <person name="Ay H."/>
            <person name="Saygin H."/>
        </authorList>
    </citation>
    <scope>NUCLEOTIDE SEQUENCE [LARGE SCALE GENOMIC DNA]</scope>
    <source>
        <strain evidence="1 2">H3C3</strain>
    </source>
</reference>
<evidence type="ECO:0000313" key="1">
    <source>
        <dbReference type="EMBL" id="TDD93334.1"/>
    </source>
</evidence>
<comment type="caution">
    <text evidence="1">The sequence shown here is derived from an EMBL/GenBank/DDBJ whole genome shotgun (WGS) entry which is preliminary data.</text>
</comment>
<dbReference type="InterPro" id="IPR001646">
    <property type="entry name" value="5peptide_repeat"/>
</dbReference>
<keyword evidence="2" id="KW-1185">Reference proteome</keyword>
<gene>
    <name evidence="1" type="ORF">E1298_10135</name>
</gene>
<accession>A0A4R5C8F2</accession>
<evidence type="ECO:0000313" key="2">
    <source>
        <dbReference type="Proteomes" id="UP000294513"/>
    </source>
</evidence>
<protein>
    <submittedName>
        <fullName evidence="1">Pentapeptide repeat-containing protein</fullName>
    </submittedName>
</protein>
<dbReference type="PANTHER" id="PTHR14136:SF17">
    <property type="entry name" value="BTB_POZ DOMAIN-CONTAINING PROTEIN KCTD9"/>
    <property type="match status" value="1"/>
</dbReference>
<dbReference type="Gene3D" id="2.160.20.80">
    <property type="entry name" value="E3 ubiquitin-protein ligase SopA"/>
    <property type="match status" value="1"/>
</dbReference>
<dbReference type="SUPFAM" id="SSF141571">
    <property type="entry name" value="Pentapeptide repeat-like"/>
    <property type="match status" value="1"/>
</dbReference>
<dbReference type="Proteomes" id="UP000294513">
    <property type="component" value="Unassembled WGS sequence"/>
</dbReference>
<dbReference type="Pfam" id="PF00805">
    <property type="entry name" value="Pentapeptide"/>
    <property type="match status" value="3"/>
</dbReference>
<dbReference type="OrthoDB" id="4563217at2"/>
<name>A0A4R5C8F2_9ACTN</name>
<organism evidence="1 2">
    <name type="scientific">Actinomadura rubrisoli</name>
    <dbReference type="NCBI Taxonomy" id="2530368"/>
    <lineage>
        <taxon>Bacteria</taxon>
        <taxon>Bacillati</taxon>
        <taxon>Actinomycetota</taxon>
        <taxon>Actinomycetes</taxon>
        <taxon>Streptosporangiales</taxon>
        <taxon>Thermomonosporaceae</taxon>
        <taxon>Actinomadura</taxon>
    </lineage>
</organism>
<proteinExistence type="predicted"/>
<dbReference type="PANTHER" id="PTHR14136">
    <property type="entry name" value="BTB_POZ DOMAIN-CONTAINING PROTEIN KCTD9"/>
    <property type="match status" value="1"/>
</dbReference>
<dbReference type="AlphaFoldDB" id="A0A4R5C8F2"/>
<dbReference type="InterPro" id="IPR051082">
    <property type="entry name" value="Pentapeptide-BTB/POZ_domain"/>
</dbReference>